<gene>
    <name evidence="1" type="ORF">A3A39_02505</name>
</gene>
<dbReference type="STRING" id="1798512.A3A39_02505"/>
<sequence>MKKKAPGENLRVLDLFGAFADVYRIDAGKAGGMDTLQLPYDMFDGMAGQGEFMRDRKPVEEVQRIAWEQETRGIVKNHPEIAQFAEDFAAYARSTLTKAQERTIIPPDVDLPSDFHRVASPFTVRAVLDKERYSPGEQPKVVPNAPFFKAFEKTVRLHVMAFAMANNGNLKDTIFDLDCLLDEVAQNRSSYINELAGILSEIRRFEQSKNFEGARRLAAYITPEWIESWLAGDTIRTHLKSSRIAGEDGKQRRLTGDETEAFLEALSRRRRMDLAVGNIKTLLKAIDRVAENFLVKLTDKGIRDHLGQREEKLSEEDVAALLKLLSRSQRMLLAVSNIETPLKAIDDIFDGTINIPGVNRPFLKPSRKNR</sequence>
<organism evidence="1 2">
    <name type="scientific">Candidatus Kaiserbacteria bacterium RIFCSPLOWO2_01_FULL_54_13</name>
    <dbReference type="NCBI Taxonomy" id="1798512"/>
    <lineage>
        <taxon>Bacteria</taxon>
        <taxon>Candidatus Kaiseribacteriota</taxon>
    </lineage>
</organism>
<evidence type="ECO:0000313" key="1">
    <source>
        <dbReference type="EMBL" id="OGG80404.1"/>
    </source>
</evidence>
<evidence type="ECO:0000313" key="2">
    <source>
        <dbReference type="Proteomes" id="UP000177372"/>
    </source>
</evidence>
<protein>
    <submittedName>
        <fullName evidence="1">Uncharacterized protein</fullName>
    </submittedName>
</protein>
<dbReference type="Proteomes" id="UP000177372">
    <property type="component" value="Unassembled WGS sequence"/>
</dbReference>
<proteinExistence type="predicted"/>
<dbReference type="AlphaFoldDB" id="A0A1F6F3I9"/>
<dbReference type="EMBL" id="MFLZ01000008">
    <property type="protein sequence ID" value="OGG80404.1"/>
    <property type="molecule type" value="Genomic_DNA"/>
</dbReference>
<comment type="caution">
    <text evidence="1">The sequence shown here is derived from an EMBL/GenBank/DDBJ whole genome shotgun (WGS) entry which is preliminary data.</text>
</comment>
<reference evidence="1 2" key="1">
    <citation type="journal article" date="2016" name="Nat. Commun.">
        <title>Thousands of microbial genomes shed light on interconnected biogeochemical processes in an aquifer system.</title>
        <authorList>
            <person name="Anantharaman K."/>
            <person name="Brown C.T."/>
            <person name="Hug L.A."/>
            <person name="Sharon I."/>
            <person name="Castelle C.J."/>
            <person name="Probst A.J."/>
            <person name="Thomas B.C."/>
            <person name="Singh A."/>
            <person name="Wilkins M.J."/>
            <person name="Karaoz U."/>
            <person name="Brodie E.L."/>
            <person name="Williams K.H."/>
            <person name="Hubbard S.S."/>
            <person name="Banfield J.F."/>
        </authorList>
    </citation>
    <scope>NUCLEOTIDE SEQUENCE [LARGE SCALE GENOMIC DNA]</scope>
</reference>
<accession>A0A1F6F3I9</accession>
<name>A0A1F6F3I9_9BACT</name>